<dbReference type="GO" id="GO:0003723">
    <property type="term" value="F:RNA binding"/>
    <property type="evidence" value="ECO:0007669"/>
    <property type="project" value="UniProtKB-KW"/>
</dbReference>
<keyword evidence="5" id="KW-0694">RNA-binding</keyword>
<dbReference type="InterPro" id="IPR044748">
    <property type="entry name" value="Trm3/TARBP1_C"/>
</dbReference>
<comment type="function">
    <text evidence="8">S-adenosyl-L-methionine-dependent 2'-O-ribose methyltransferase that catalyzes the formation of 2'-O-methylguanosine at position 18 (Gm18) in a subset of tRNA. Selectively mediates Gm18 methylation of tRNAGln-TTG/CTG and tRNASer-TGA/GCT. Gm18 modification can enhance the stability of modified tRNAs.</text>
</comment>
<dbReference type="RefSeq" id="XP_066928393.1">
    <property type="nucleotide sequence ID" value="XM_067072292.1"/>
</dbReference>
<dbReference type="InterPro" id="IPR045330">
    <property type="entry name" value="TRM3/TARBP1"/>
</dbReference>
<evidence type="ECO:0000256" key="6">
    <source>
        <dbReference type="ARBA" id="ARBA00022990"/>
    </source>
</evidence>
<evidence type="ECO:0000256" key="7">
    <source>
        <dbReference type="ARBA" id="ARBA00093266"/>
    </source>
</evidence>
<keyword evidence="3" id="KW-0808">Transferase</keyword>
<feature type="domain" description="tRNA/rRNA methyltransferase SpoU type" evidence="13">
    <location>
        <begin position="1169"/>
        <end position="1310"/>
    </location>
</feature>
<name>A0A7M6DQR0_9CNID</name>
<dbReference type="Proteomes" id="UP000594262">
    <property type="component" value="Unplaced"/>
</dbReference>
<evidence type="ECO:0000256" key="9">
    <source>
        <dbReference type="ARBA" id="ARBA00093594"/>
    </source>
</evidence>
<accession>A0A7M6DQR0</accession>
<evidence type="ECO:0000313" key="14">
    <source>
        <dbReference type="EnsemblMetazoa" id="CLYHEMP023107.1"/>
    </source>
</evidence>
<evidence type="ECO:0000256" key="12">
    <source>
        <dbReference type="SAM" id="MobiDB-lite"/>
    </source>
</evidence>
<feature type="compositionally biased region" description="Basic and acidic residues" evidence="12">
    <location>
        <begin position="1111"/>
        <end position="1126"/>
    </location>
</feature>
<keyword evidence="15" id="KW-1185">Reference proteome</keyword>
<dbReference type="GO" id="GO:0141100">
    <property type="term" value="F:tRNA (guanine(18)-2'-O)-methyltransferase activity"/>
    <property type="evidence" value="ECO:0007669"/>
    <property type="project" value="UniProtKB-EC"/>
</dbReference>
<evidence type="ECO:0000256" key="1">
    <source>
        <dbReference type="ARBA" id="ARBA00007228"/>
    </source>
</evidence>
<evidence type="ECO:0000313" key="15">
    <source>
        <dbReference type="Proteomes" id="UP000594262"/>
    </source>
</evidence>
<keyword evidence="6" id="KW-0007">Acetylation</keyword>
<keyword evidence="4" id="KW-0949">S-adenosyl-L-methionine</keyword>
<dbReference type="PANTHER" id="PTHR12029">
    <property type="entry name" value="RNA METHYLTRANSFERASE"/>
    <property type="match status" value="1"/>
</dbReference>
<dbReference type="SUPFAM" id="SSF75217">
    <property type="entry name" value="alpha/beta knot"/>
    <property type="match status" value="1"/>
</dbReference>
<dbReference type="GO" id="GO:0030488">
    <property type="term" value="P:tRNA methylation"/>
    <property type="evidence" value="ECO:0007669"/>
    <property type="project" value="InterPro"/>
</dbReference>
<evidence type="ECO:0000259" key="13">
    <source>
        <dbReference type="Pfam" id="PF00588"/>
    </source>
</evidence>
<dbReference type="OrthoDB" id="241340at2759"/>
<comment type="similarity">
    <text evidence="1">Belongs to the class IV-like SAM-binding methyltransferase superfamily. RNA methyltransferase TrmH family.</text>
</comment>
<proteinExistence type="inferred from homology"/>
<sequence length="1332" mass="153243">MNRFIPLVCRLMLMEWLTEKDFVVLNQIASLFLSFGNEEHKKVFVASMEVLYQQQNFSLLLLLIAIHLDTISSSNIIQEIYFWKFLQDGLVCSDPLPRKRALFVIKYILDVISKQQSFTTKSIEGHSLVFWESNKHENLWKIWKSVALVLETLEEKQVHVINPVLPTVDEILLASVNGMLHHSWLLAILEKAMAHESKLIQTWAVKYSLSLDINRFPLLAQSCHGFIFDKLFESLKNIFLYCTEEDTVIGDPPKLLSLLRKFFFSCFGVLDGKQCALFCSKIISKLSDSTFNQIALIYITMALSKQELKHNLSPSHVQQFQSFLMTKIPIYSKQFQTIIFQNISNFYSTNLGTTQPELQTCLSLVSSAYRSKVFALNSKCWEVWCKYFQRSDQAELREILKEKLTLYLDESTTSSMANTICSEVVIIIQVLVNLDVPFDINILKDIQDLIQKIPTNPYVSQEKVLKTLKYVDMQLNKYTNIAATDQAQNHLLDLSSSIIQCVQLKLFPDDFENDINQKITITCINVMGGLSSFINNSTKISSLLTKFNRDVAEKMTRFNLDKFEIELLINLNLLSKVMKTLSSVHLKSLKGYLIELIVSFDRKTLATQSKESQFNCDMFISSAWSCFNHILQTQPGVTSEQSEALYSSFQSDISMASTESTLILTQFSKHFIQIFDKESDKLQDLVDNLQKIINNHIRDGQTFWPIYKNCIQAILHKQLLCTDDDNIIEGIKESWDAVFELGERKMAVTSIAAEDFFSSWNEIIAANPSNISYLEKYIDVFIKIGTFGPLRQKKEKPFHSLFTFLEQCEEFDQLPGMKSFQQHDQQVRISFVDFILHLPKNNQSAKFADSLIQALTDFDQRIVRKCFYANSLIHRQKLRCWQAVLILLPKLPCEFDFAVLLPKLFTCCKADNQPSVKYLIEWVIVLILLTKPQLVDLLIQQFDVATEKKIFSVTYILSTLIQLTKSISDDSFKYIVDKTVLKILPWAQCQHLTSRVHSHVLLELMSKRIESVGDEELIKKYHFLPHCFTLSEKNTAAVKHRKELARMFYVSTFNAVTSYNLEILFHTFLKEHSVLGDEWIQPNCFTLPENKESVNAPLLIIRRLNVTSKSEKVTTGEKTEQKRRSDQQQQQEKYIDTQKKIMPWNLIPSDDLMLQSELSRKKDLGSSDLILCAVLVDKIPNLGGLARTSEIFGVKRLVIGSNRYLGDPSFKSLSVTSEKWLDIEQVIPIKLASYLDEMRNEGYTIVGVEQTANSQMIGQFKFPPKSVLVLGNEKTGIPVEIIQLLDECVEIPQLGIIRSLNVHISGAIMIWEYCKQHSLPIMKTRLIYFFIL</sequence>
<dbReference type="Pfam" id="PF00588">
    <property type="entry name" value="SpoU_methylase"/>
    <property type="match status" value="1"/>
</dbReference>
<organism evidence="14 15">
    <name type="scientific">Clytia hemisphaerica</name>
    <dbReference type="NCBI Taxonomy" id="252671"/>
    <lineage>
        <taxon>Eukaryota</taxon>
        <taxon>Metazoa</taxon>
        <taxon>Cnidaria</taxon>
        <taxon>Hydrozoa</taxon>
        <taxon>Hydroidolina</taxon>
        <taxon>Leptothecata</taxon>
        <taxon>Obeliida</taxon>
        <taxon>Clytiidae</taxon>
        <taxon>Clytia</taxon>
    </lineage>
</organism>
<protein>
    <recommendedName>
        <fullName evidence="10">tRNA (guanosine(18)-2'-O)-methyltransferase TARBP1</fullName>
        <ecNumber evidence="9">2.1.1.34</ecNumber>
    </recommendedName>
    <alternativeName>
        <fullName evidence="11">TAR RNA-binding protein 1</fullName>
    </alternativeName>
</protein>
<dbReference type="InterPro" id="IPR029026">
    <property type="entry name" value="tRNA_m1G_MTases_N"/>
</dbReference>
<evidence type="ECO:0000256" key="5">
    <source>
        <dbReference type="ARBA" id="ARBA00022884"/>
    </source>
</evidence>
<dbReference type="Gene3D" id="3.40.1280.10">
    <property type="match status" value="1"/>
</dbReference>
<evidence type="ECO:0000256" key="8">
    <source>
        <dbReference type="ARBA" id="ARBA00093361"/>
    </source>
</evidence>
<dbReference type="FunFam" id="3.40.1280.10:FF:000010">
    <property type="entry name" value="probable methyltransferase TARBP1"/>
    <property type="match status" value="1"/>
</dbReference>
<dbReference type="EnsemblMetazoa" id="CLYHEMT023107.1">
    <property type="protein sequence ID" value="CLYHEMP023107.1"/>
    <property type="gene ID" value="CLYHEMG023107"/>
</dbReference>
<evidence type="ECO:0000256" key="4">
    <source>
        <dbReference type="ARBA" id="ARBA00022691"/>
    </source>
</evidence>
<evidence type="ECO:0000256" key="2">
    <source>
        <dbReference type="ARBA" id="ARBA00022603"/>
    </source>
</evidence>
<dbReference type="InterPro" id="IPR001537">
    <property type="entry name" value="SpoU_MeTrfase"/>
</dbReference>
<dbReference type="CDD" id="cd18091">
    <property type="entry name" value="SpoU-like_TRM3-like"/>
    <property type="match status" value="1"/>
</dbReference>
<evidence type="ECO:0000256" key="11">
    <source>
        <dbReference type="ARBA" id="ARBA00093656"/>
    </source>
</evidence>
<dbReference type="EC" id="2.1.1.34" evidence="9"/>
<dbReference type="GeneID" id="136815840"/>
<evidence type="ECO:0000256" key="10">
    <source>
        <dbReference type="ARBA" id="ARBA00093636"/>
    </source>
</evidence>
<dbReference type="InterPro" id="IPR029028">
    <property type="entry name" value="Alpha/beta_knot_MTases"/>
</dbReference>
<keyword evidence="2" id="KW-0489">Methyltransferase</keyword>
<evidence type="ECO:0000256" key="3">
    <source>
        <dbReference type="ARBA" id="ARBA00022679"/>
    </source>
</evidence>
<feature type="region of interest" description="Disordered" evidence="12">
    <location>
        <begin position="1111"/>
        <end position="1131"/>
    </location>
</feature>
<comment type="catalytic activity">
    <reaction evidence="7">
        <text>guanosine(18) in tRNA + S-adenosyl-L-methionine = 2'-O-methylguanosine(18) in tRNA + S-adenosyl-L-homocysteine + H(+)</text>
        <dbReference type="Rhea" id="RHEA:20077"/>
        <dbReference type="Rhea" id="RHEA-COMP:10190"/>
        <dbReference type="Rhea" id="RHEA-COMP:10192"/>
        <dbReference type="ChEBI" id="CHEBI:15378"/>
        <dbReference type="ChEBI" id="CHEBI:57856"/>
        <dbReference type="ChEBI" id="CHEBI:59789"/>
        <dbReference type="ChEBI" id="CHEBI:74269"/>
        <dbReference type="ChEBI" id="CHEBI:74445"/>
        <dbReference type="EC" id="2.1.1.34"/>
    </reaction>
    <physiologicalReaction direction="left-to-right" evidence="7">
        <dbReference type="Rhea" id="RHEA:20078"/>
    </physiologicalReaction>
</comment>
<dbReference type="PANTHER" id="PTHR12029:SF11">
    <property type="entry name" value="METHYLTRANSFERASE TARBP1-RELATED"/>
    <property type="match status" value="1"/>
</dbReference>
<reference evidence="14" key="1">
    <citation type="submission" date="2021-01" db="UniProtKB">
        <authorList>
            <consortium name="EnsemblMetazoa"/>
        </authorList>
    </citation>
    <scope>IDENTIFICATION</scope>
</reference>